<gene>
    <name evidence="4" type="primary">Aste57867_21517</name>
    <name evidence="3" type="ORF">As57867_021448</name>
    <name evidence="4" type="ORF">ASTE57867_21517</name>
</gene>
<evidence type="ECO:0000313" key="4">
    <source>
        <dbReference type="EMBL" id="VFT98187.1"/>
    </source>
</evidence>
<name>A0A485LIC8_9STRA</name>
<accession>A0A485LIC8</accession>
<proteinExistence type="predicted"/>
<protein>
    <submittedName>
        <fullName evidence="4">Aste57867_21517 protein</fullName>
    </submittedName>
</protein>
<dbReference type="AlphaFoldDB" id="A0A485LIC8"/>
<evidence type="ECO:0000259" key="1">
    <source>
        <dbReference type="Pfam" id="PF02214"/>
    </source>
</evidence>
<keyword evidence="5" id="KW-1185">Reference proteome</keyword>
<dbReference type="InterPro" id="IPR012340">
    <property type="entry name" value="NA-bd_OB-fold"/>
</dbReference>
<evidence type="ECO:0000313" key="3">
    <source>
        <dbReference type="EMBL" id="KAF0686675.1"/>
    </source>
</evidence>
<dbReference type="Gene3D" id="2.40.50.140">
    <property type="entry name" value="Nucleic acid-binding proteins"/>
    <property type="match status" value="1"/>
</dbReference>
<feature type="domain" description="Replication factor-A protein 1 N-terminal" evidence="2">
    <location>
        <begin position="5"/>
        <end position="85"/>
    </location>
</feature>
<dbReference type="Gene3D" id="3.30.710.10">
    <property type="entry name" value="Potassium Channel Kv1.1, Chain A"/>
    <property type="match status" value="1"/>
</dbReference>
<reference evidence="3" key="2">
    <citation type="submission" date="2019-06" db="EMBL/GenBank/DDBJ databases">
        <title>Genomics analysis of Aphanomyces spp. identifies a new class of oomycete effector associated with host adaptation.</title>
        <authorList>
            <person name="Gaulin E."/>
        </authorList>
    </citation>
    <scope>NUCLEOTIDE SEQUENCE</scope>
    <source>
        <strain evidence="3">CBS 578.67</strain>
    </source>
</reference>
<dbReference type="Pfam" id="PF04057">
    <property type="entry name" value="Rep-A_N"/>
    <property type="match status" value="1"/>
</dbReference>
<dbReference type="GO" id="GO:0006260">
    <property type="term" value="P:DNA replication"/>
    <property type="evidence" value="ECO:0007669"/>
    <property type="project" value="InterPro"/>
</dbReference>
<dbReference type="InterPro" id="IPR011333">
    <property type="entry name" value="SKP1/BTB/POZ_sf"/>
</dbReference>
<dbReference type="GO" id="GO:0051260">
    <property type="term" value="P:protein homooligomerization"/>
    <property type="evidence" value="ECO:0007669"/>
    <property type="project" value="InterPro"/>
</dbReference>
<evidence type="ECO:0000313" key="5">
    <source>
        <dbReference type="Proteomes" id="UP000332933"/>
    </source>
</evidence>
<dbReference type="EMBL" id="CAADRA010007005">
    <property type="protein sequence ID" value="VFT98187.1"/>
    <property type="molecule type" value="Genomic_DNA"/>
</dbReference>
<dbReference type="Proteomes" id="UP000332933">
    <property type="component" value="Unassembled WGS sequence"/>
</dbReference>
<dbReference type="InterPro" id="IPR003131">
    <property type="entry name" value="T1-type_BTB"/>
</dbReference>
<dbReference type="SUPFAM" id="SSF50249">
    <property type="entry name" value="Nucleic acid-binding proteins"/>
    <property type="match status" value="1"/>
</dbReference>
<dbReference type="SUPFAM" id="SSF54695">
    <property type="entry name" value="POZ domain"/>
    <property type="match status" value="1"/>
</dbReference>
<feature type="domain" description="Potassium channel tetramerisation-type BTB" evidence="1">
    <location>
        <begin position="160"/>
        <end position="244"/>
    </location>
</feature>
<dbReference type="GO" id="GO:0005634">
    <property type="term" value="C:nucleus"/>
    <property type="evidence" value="ECO:0007669"/>
    <property type="project" value="InterPro"/>
</dbReference>
<dbReference type="InterPro" id="IPR007199">
    <property type="entry name" value="Rep_factor-A_N"/>
</dbReference>
<dbReference type="OrthoDB" id="2414723at2759"/>
<evidence type="ECO:0000259" key="2">
    <source>
        <dbReference type="Pfam" id="PF04057"/>
    </source>
</evidence>
<sequence length="267" mass="29733">MEDRLTHDAVPTIYANPAAVDFHPSLQVIHKKIISDTPDRYCLVLSDGHYCISGLLTAPQIAADDSSLQKIHLHCIVQLTAFSPKFVCGTMILQVDHLVHLSCATTRLGAAHPTYYELQSTSMSKLLQAQLNLLAFKQHQHRALAAAVHDNARKAAEEMITLNIGGQRFQTASSNLLRHASPSYFTYMLAASPRPAGNEYFIDVDPIHFDRVMAHLRTGDALSYDGLSLWETLQLRKTVRYLGLDAYCTSTDTFMEHMHHLSTTTTA</sequence>
<organism evidence="4 5">
    <name type="scientific">Aphanomyces stellatus</name>
    <dbReference type="NCBI Taxonomy" id="120398"/>
    <lineage>
        <taxon>Eukaryota</taxon>
        <taxon>Sar</taxon>
        <taxon>Stramenopiles</taxon>
        <taxon>Oomycota</taxon>
        <taxon>Saprolegniomycetes</taxon>
        <taxon>Saprolegniales</taxon>
        <taxon>Verrucalvaceae</taxon>
        <taxon>Aphanomyces</taxon>
    </lineage>
</organism>
<dbReference type="GO" id="GO:0003677">
    <property type="term" value="F:DNA binding"/>
    <property type="evidence" value="ECO:0007669"/>
    <property type="project" value="InterPro"/>
</dbReference>
<reference evidence="4 5" key="1">
    <citation type="submission" date="2019-03" db="EMBL/GenBank/DDBJ databases">
        <authorList>
            <person name="Gaulin E."/>
            <person name="Dumas B."/>
        </authorList>
    </citation>
    <scope>NUCLEOTIDE SEQUENCE [LARGE SCALE GENOMIC DNA]</scope>
    <source>
        <strain evidence="4">CBS 568.67</strain>
    </source>
</reference>
<dbReference type="EMBL" id="VJMH01006979">
    <property type="protein sequence ID" value="KAF0686675.1"/>
    <property type="molecule type" value="Genomic_DNA"/>
</dbReference>
<dbReference type="Pfam" id="PF02214">
    <property type="entry name" value="BTB_2"/>
    <property type="match status" value="1"/>
</dbReference>